<keyword evidence="2" id="KW-1185">Reference proteome</keyword>
<evidence type="ECO:0000313" key="2">
    <source>
        <dbReference type="Proteomes" id="UP000059113"/>
    </source>
</evidence>
<dbReference type="Proteomes" id="UP000059113">
    <property type="component" value="Chromosome"/>
</dbReference>
<dbReference type="AlphaFoldDB" id="A0A161I484"/>
<protein>
    <submittedName>
        <fullName evidence="1">Uncharacterized protein</fullName>
    </submittedName>
</protein>
<dbReference type="EMBL" id="CP011310">
    <property type="protein sequence ID" value="ANC50461.1"/>
    <property type="molecule type" value="Genomic_DNA"/>
</dbReference>
<accession>A0A161I484</accession>
<reference evidence="2" key="2">
    <citation type="submission" date="2015-04" db="EMBL/GenBank/DDBJ databases">
        <title>The complete genome sequence of Erythrobacter sp. s21-N3.</title>
        <authorList>
            <person name="Zhuang L."/>
            <person name="Liu Y."/>
            <person name="Shao Z."/>
        </authorList>
    </citation>
    <scope>NUCLEOTIDE SEQUENCE [LARGE SCALE GENOMIC DNA]</scope>
    <source>
        <strain evidence="2">s21-N3</strain>
    </source>
</reference>
<name>A0A161I484_9SPHN</name>
<evidence type="ECO:0000313" key="1">
    <source>
        <dbReference type="EMBL" id="ANC50461.1"/>
    </source>
</evidence>
<gene>
    <name evidence="1" type="ORF">CP97_14775</name>
</gene>
<proteinExistence type="predicted"/>
<dbReference type="KEGG" id="ery:CP97_14775"/>
<organism evidence="1 2">
    <name type="scientific">Aurantiacibacter atlanticus</name>
    <dbReference type="NCBI Taxonomy" id="1648404"/>
    <lineage>
        <taxon>Bacteria</taxon>
        <taxon>Pseudomonadati</taxon>
        <taxon>Pseudomonadota</taxon>
        <taxon>Alphaproteobacteria</taxon>
        <taxon>Sphingomonadales</taxon>
        <taxon>Erythrobacteraceae</taxon>
        <taxon>Aurantiacibacter</taxon>
    </lineage>
</organism>
<sequence length="48" mass="5306">MARAQSEMAQMARRMSAMRVTATGNVMADAIACDGYRPPKTTIRNNPY</sequence>
<reference evidence="1 2" key="1">
    <citation type="journal article" date="2015" name="Int. J. Syst. Evol. Microbiol.">
        <title>Erythrobacter atlanticus sp. nov., a bacterium from ocean sediment able to degrade polycyclic aromatic hydrocarbons.</title>
        <authorList>
            <person name="Zhuang L."/>
            <person name="Liu Y."/>
            <person name="Wang L."/>
            <person name="Wang W."/>
            <person name="Shao Z."/>
        </authorList>
    </citation>
    <scope>NUCLEOTIDE SEQUENCE [LARGE SCALE GENOMIC DNA]</scope>
    <source>
        <strain evidence="2">s21-N3</strain>
    </source>
</reference>